<dbReference type="Proteomes" id="UP000290568">
    <property type="component" value="Chromosome"/>
</dbReference>
<reference evidence="1 2" key="1">
    <citation type="submission" date="2019-01" db="EMBL/GenBank/DDBJ databases">
        <authorList>
            <consortium name="Pathogen Informatics"/>
        </authorList>
    </citation>
    <scope>NUCLEOTIDE SEQUENCE [LARGE SCALE GENOMIC DNA]</scope>
    <source>
        <strain evidence="1 2">NCTC10183</strain>
    </source>
</reference>
<proteinExistence type="predicted"/>
<name>A0A449A260_9BACT</name>
<keyword evidence="2" id="KW-1185">Reference proteome</keyword>
<dbReference type="RefSeq" id="WP_129620014.1">
    <property type="nucleotide sequence ID" value="NZ_LR214950.1"/>
</dbReference>
<protein>
    <recommendedName>
        <fullName evidence="3">Transcriptional regulator, AbiEi antitoxin, Type IV TA system</fullName>
    </recommendedName>
</protein>
<sequence length="203" mass="23760">MNEIKTKEIEKILEENRGTIYSLNDFYHLGNKNTIKSIFYRLEKQNKIFRVMDGLYTKPHFSQLLQENIYPHVEEVADKIAEKFSWKTAPTEEAALNYTGLSTQVPGVLIYVSSGPYREYNYNGIKIIFKHAKSIELIFSEDVLLIIQAIKALGENRITKKDINKLAFFVKKIKLNLNEPHLNKLPYWIFNTINQIKEKICEN</sequence>
<evidence type="ECO:0000313" key="1">
    <source>
        <dbReference type="EMBL" id="VEU58327.1"/>
    </source>
</evidence>
<dbReference type="EMBL" id="LR214950">
    <property type="protein sequence ID" value="VEU58327.1"/>
    <property type="molecule type" value="Genomic_DNA"/>
</dbReference>
<dbReference type="Pfam" id="PF19570">
    <property type="entry name" value="DUF6088"/>
    <property type="match status" value="1"/>
</dbReference>
<dbReference type="AlphaFoldDB" id="A0A449A260"/>
<organism evidence="1 2">
    <name type="scientific">Mycoplasmopsis gallinacea</name>
    <dbReference type="NCBI Taxonomy" id="29556"/>
    <lineage>
        <taxon>Bacteria</taxon>
        <taxon>Bacillati</taxon>
        <taxon>Mycoplasmatota</taxon>
        <taxon>Mycoplasmoidales</taxon>
        <taxon>Metamycoplasmataceae</taxon>
        <taxon>Mycoplasmopsis</taxon>
    </lineage>
</organism>
<evidence type="ECO:0000313" key="2">
    <source>
        <dbReference type="Proteomes" id="UP000290568"/>
    </source>
</evidence>
<evidence type="ECO:0008006" key="3">
    <source>
        <dbReference type="Google" id="ProtNLM"/>
    </source>
</evidence>
<accession>A0A449A260</accession>
<dbReference type="OrthoDB" id="9798200at2"/>
<gene>
    <name evidence="1" type="ORF">NCTC10183_00083</name>
</gene>
<dbReference type="InterPro" id="IPR045738">
    <property type="entry name" value="DUF6088"/>
</dbReference>